<organism evidence="2 3">
    <name type="scientific">Dreissena polymorpha</name>
    <name type="common">Zebra mussel</name>
    <name type="synonym">Mytilus polymorpha</name>
    <dbReference type="NCBI Taxonomy" id="45954"/>
    <lineage>
        <taxon>Eukaryota</taxon>
        <taxon>Metazoa</taxon>
        <taxon>Spiralia</taxon>
        <taxon>Lophotrochozoa</taxon>
        <taxon>Mollusca</taxon>
        <taxon>Bivalvia</taxon>
        <taxon>Autobranchia</taxon>
        <taxon>Heteroconchia</taxon>
        <taxon>Euheterodonta</taxon>
        <taxon>Imparidentia</taxon>
        <taxon>Neoheterodontei</taxon>
        <taxon>Myida</taxon>
        <taxon>Dreissenoidea</taxon>
        <taxon>Dreissenidae</taxon>
        <taxon>Dreissena</taxon>
    </lineage>
</organism>
<keyword evidence="3" id="KW-1185">Reference proteome</keyword>
<name>A0A9D4CYG0_DREPO</name>
<evidence type="ECO:0000256" key="1">
    <source>
        <dbReference type="SAM" id="MobiDB-lite"/>
    </source>
</evidence>
<dbReference type="AlphaFoldDB" id="A0A9D4CYG0"/>
<gene>
    <name evidence="2" type="ORF">DPMN_041330</name>
</gene>
<reference evidence="2" key="2">
    <citation type="submission" date="2020-11" db="EMBL/GenBank/DDBJ databases">
        <authorList>
            <person name="McCartney M.A."/>
            <person name="Auch B."/>
            <person name="Kono T."/>
            <person name="Mallez S."/>
            <person name="Becker A."/>
            <person name="Gohl D.M."/>
            <person name="Silverstein K.A.T."/>
            <person name="Koren S."/>
            <person name="Bechman K.B."/>
            <person name="Herman A."/>
            <person name="Abrahante J.E."/>
            <person name="Garbe J."/>
        </authorList>
    </citation>
    <scope>NUCLEOTIDE SEQUENCE</scope>
    <source>
        <strain evidence="2">Duluth1</strain>
        <tissue evidence="2">Whole animal</tissue>
    </source>
</reference>
<accession>A0A9D4CYG0</accession>
<dbReference type="EMBL" id="JAIWYP010000011">
    <property type="protein sequence ID" value="KAH3734879.1"/>
    <property type="molecule type" value="Genomic_DNA"/>
</dbReference>
<comment type="caution">
    <text evidence="2">The sequence shown here is derived from an EMBL/GenBank/DDBJ whole genome shotgun (WGS) entry which is preliminary data.</text>
</comment>
<evidence type="ECO:0000313" key="3">
    <source>
        <dbReference type="Proteomes" id="UP000828390"/>
    </source>
</evidence>
<feature type="region of interest" description="Disordered" evidence="1">
    <location>
        <begin position="80"/>
        <end position="111"/>
    </location>
</feature>
<dbReference type="Proteomes" id="UP000828390">
    <property type="component" value="Unassembled WGS sequence"/>
</dbReference>
<evidence type="ECO:0000313" key="2">
    <source>
        <dbReference type="EMBL" id="KAH3734879.1"/>
    </source>
</evidence>
<reference evidence="2" key="1">
    <citation type="journal article" date="2019" name="bioRxiv">
        <title>The Genome of the Zebra Mussel, Dreissena polymorpha: A Resource for Invasive Species Research.</title>
        <authorList>
            <person name="McCartney M.A."/>
            <person name="Auch B."/>
            <person name="Kono T."/>
            <person name="Mallez S."/>
            <person name="Zhang Y."/>
            <person name="Obille A."/>
            <person name="Becker A."/>
            <person name="Abrahante J.E."/>
            <person name="Garbe J."/>
            <person name="Badalamenti J.P."/>
            <person name="Herman A."/>
            <person name="Mangelson H."/>
            <person name="Liachko I."/>
            <person name="Sullivan S."/>
            <person name="Sone E.D."/>
            <person name="Koren S."/>
            <person name="Silverstein K.A.T."/>
            <person name="Beckman K.B."/>
            <person name="Gohl D.M."/>
        </authorList>
    </citation>
    <scope>NUCLEOTIDE SEQUENCE</scope>
    <source>
        <strain evidence="2">Duluth1</strain>
        <tissue evidence="2">Whole animal</tissue>
    </source>
</reference>
<protein>
    <submittedName>
        <fullName evidence="2">Uncharacterized protein</fullName>
    </submittedName>
</protein>
<proteinExistence type="predicted"/>
<feature type="compositionally biased region" description="Polar residues" evidence="1">
    <location>
        <begin position="80"/>
        <end position="95"/>
    </location>
</feature>
<sequence>MWNGSDSDKLKIIMDTVVDIKKNKDSMRRSIDSKFDKLRSKMKETIDTRIRDELSVDMARDSSRLDQVVTTIQSLQLRMDTLENTTDQRNGTSTSHDTDYGQRKNINTSNDPNLTITASGILYNEGENLLTIAQDLLRQ</sequence>